<comment type="similarity">
    <text evidence="1 6">Belongs to the eukaryotic ribosomal protein eL13 family.</text>
</comment>
<evidence type="ECO:0000256" key="4">
    <source>
        <dbReference type="ARBA" id="ARBA00022980"/>
    </source>
</evidence>
<gene>
    <name evidence="10" type="ORF">ALEPTO_LOCUS156</name>
</gene>
<dbReference type="Pfam" id="PF01294">
    <property type="entry name" value="Ribosomal_L13e"/>
    <property type="match status" value="1"/>
</dbReference>
<dbReference type="GO" id="GO:0003723">
    <property type="term" value="F:RNA binding"/>
    <property type="evidence" value="ECO:0007669"/>
    <property type="project" value="TreeGrafter"/>
</dbReference>
<dbReference type="SUPFAM" id="SSF52141">
    <property type="entry name" value="Uracil-DNA glycosylase-like"/>
    <property type="match status" value="1"/>
</dbReference>
<dbReference type="InterPro" id="IPR018256">
    <property type="entry name" value="Ribosomal_eL13_CS"/>
</dbReference>
<keyword evidence="7" id="KW-0175">Coiled coil</keyword>
<feature type="region of interest" description="Disordered" evidence="8">
    <location>
        <begin position="1"/>
        <end position="23"/>
    </location>
</feature>
<dbReference type="EMBL" id="CAJVPS010000007">
    <property type="protein sequence ID" value="CAG8439218.1"/>
    <property type="molecule type" value="Genomic_DNA"/>
</dbReference>
<dbReference type="GO" id="GO:0006887">
    <property type="term" value="P:exocytosis"/>
    <property type="evidence" value="ECO:0007669"/>
    <property type="project" value="InterPro"/>
</dbReference>
<dbReference type="PROSITE" id="PS01104">
    <property type="entry name" value="RIBOSOMAL_L13E"/>
    <property type="match status" value="1"/>
</dbReference>
<dbReference type="InterPro" id="IPR001380">
    <property type="entry name" value="Ribosomal_eL13"/>
</dbReference>
<evidence type="ECO:0000313" key="10">
    <source>
        <dbReference type="EMBL" id="CAG8439218.1"/>
    </source>
</evidence>
<dbReference type="Gene3D" id="1.20.5.110">
    <property type="match status" value="1"/>
</dbReference>
<evidence type="ECO:0000256" key="7">
    <source>
        <dbReference type="SAM" id="Coils"/>
    </source>
</evidence>
<dbReference type="SUPFAM" id="SSF74788">
    <property type="entry name" value="Cullin repeat-like"/>
    <property type="match status" value="1"/>
</dbReference>
<dbReference type="AlphaFoldDB" id="A0A9N8V789"/>
<dbReference type="GO" id="GO:0000145">
    <property type="term" value="C:exocyst"/>
    <property type="evidence" value="ECO:0007669"/>
    <property type="project" value="InterPro"/>
</dbReference>
<feature type="domain" description="Exocyst complex subunit Exo70 C-terminal" evidence="9">
    <location>
        <begin position="622"/>
        <end position="991"/>
    </location>
</feature>
<feature type="compositionally biased region" description="Polar residues" evidence="8">
    <location>
        <begin position="1"/>
        <end position="17"/>
    </location>
</feature>
<evidence type="ECO:0000256" key="8">
    <source>
        <dbReference type="SAM" id="MobiDB-lite"/>
    </source>
</evidence>
<protein>
    <recommendedName>
        <fullName evidence="6">60S ribosomal protein L13</fullName>
    </recommendedName>
</protein>
<dbReference type="InterPro" id="IPR016159">
    <property type="entry name" value="Cullin_repeat-like_dom_sf"/>
</dbReference>
<dbReference type="GO" id="GO:0005546">
    <property type="term" value="F:phosphatidylinositol-4,5-bisphosphate binding"/>
    <property type="evidence" value="ECO:0007669"/>
    <property type="project" value="InterPro"/>
</dbReference>
<dbReference type="InterPro" id="IPR015637">
    <property type="entry name" value="MUG/TDG"/>
</dbReference>
<dbReference type="PANTHER" id="PTHR11722">
    <property type="entry name" value="60S RIBOSOMAL PROTEIN L13"/>
    <property type="match status" value="1"/>
</dbReference>
<name>A0A9N8V789_9GLOM</name>
<dbReference type="Pfam" id="PF20669">
    <property type="entry name" value="Exo70_N"/>
    <property type="match status" value="1"/>
</dbReference>
<dbReference type="CDD" id="cd10028">
    <property type="entry name" value="UDG-F2_TDG_MUG"/>
    <property type="match status" value="1"/>
</dbReference>
<dbReference type="HAMAP" id="MF_00499">
    <property type="entry name" value="Ribosomal_eL13"/>
    <property type="match status" value="1"/>
</dbReference>
<evidence type="ECO:0000313" key="11">
    <source>
        <dbReference type="Proteomes" id="UP000789508"/>
    </source>
</evidence>
<keyword evidence="11" id="KW-1185">Reference proteome</keyword>
<dbReference type="Proteomes" id="UP000789508">
    <property type="component" value="Unassembled WGS sequence"/>
</dbReference>
<dbReference type="GO" id="GO:0000700">
    <property type="term" value="F:mismatch base pair DNA N-glycosylase activity"/>
    <property type="evidence" value="ECO:0007669"/>
    <property type="project" value="InterPro"/>
</dbReference>
<dbReference type="Gene3D" id="3.40.470.10">
    <property type="entry name" value="Uracil-DNA glycosylase-like domain"/>
    <property type="match status" value="1"/>
</dbReference>
<dbReference type="GO" id="GO:0006285">
    <property type="term" value="P:base-excision repair, AP site formation"/>
    <property type="evidence" value="ECO:0007669"/>
    <property type="project" value="InterPro"/>
</dbReference>
<dbReference type="GO" id="GO:0022625">
    <property type="term" value="C:cytosolic large ribosomal subunit"/>
    <property type="evidence" value="ECO:0007669"/>
    <property type="project" value="TreeGrafter"/>
</dbReference>
<dbReference type="InterPro" id="IPR036895">
    <property type="entry name" value="Uracil-DNA_glycosylase-like_sf"/>
</dbReference>
<evidence type="ECO:0000256" key="1">
    <source>
        <dbReference type="ARBA" id="ARBA00005640"/>
    </source>
</evidence>
<keyword evidence="4 6" id="KW-0689">Ribosomal protein</keyword>
<organism evidence="10 11">
    <name type="scientific">Ambispora leptoticha</name>
    <dbReference type="NCBI Taxonomy" id="144679"/>
    <lineage>
        <taxon>Eukaryota</taxon>
        <taxon>Fungi</taxon>
        <taxon>Fungi incertae sedis</taxon>
        <taxon>Mucoromycota</taxon>
        <taxon>Glomeromycotina</taxon>
        <taxon>Glomeromycetes</taxon>
        <taxon>Archaeosporales</taxon>
        <taxon>Ambisporaceae</taxon>
        <taxon>Ambispora</taxon>
    </lineage>
</organism>
<evidence type="ECO:0000256" key="3">
    <source>
        <dbReference type="ARBA" id="ARBA00022448"/>
    </source>
</evidence>
<reference evidence="10" key="1">
    <citation type="submission" date="2021-06" db="EMBL/GenBank/DDBJ databases">
        <authorList>
            <person name="Kallberg Y."/>
            <person name="Tangrot J."/>
            <person name="Rosling A."/>
        </authorList>
    </citation>
    <scope>NUCLEOTIDE SEQUENCE</scope>
    <source>
        <strain evidence="10">FL130A</strain>
    </source>
</reference>
<dbReference type="Gene3D" id="1.20.1280.170">
    <property type="entry name" value="Exocyst complex component Exo70"/>
    <property type="match status" value="1"/>
</dbReference>
<evidence type="ECO:0000256" key="5">
    <source>
        <dbReference type="ARBA" id="ARBA00023274"/>
    </source>
</evidence>
<dbReference type="InterPro" id="IPR046364">
    <property type="entry name" value="Exo70_C"/>
</dbReference>
<dbReference type="Pfam" id="PF03081">
    <property type="entry name" value="Exo70_C"/>
    <property type="match status" value="1"/>
</dbReference>
<dbReference type="GO" id="GO:0006412">
    <property type="term" value="P:translation"/>
    <property type="evidence" value="ECO:0007669"/>
    <property type="project" value="InterPro"/>
</dbReference>
<evidence type="ECO:0000256" key="2">
    <source>
        <dbReference type="ARBA" id="ARBA00006756"/>
    </source>
</evidence>
<feature type="coiled-coil region" evidence="7">
    <location>
        <begin position="502"/>
        <end position="529"/>
    </location>
</feature>
<sequence length="999" mass="115083">MLQSQQSKNKPNPTLKSSWKAKKNRNKDDDEFIKLLPPLSDIIAYNLDVLFCGINPGVISAKTGHHFANKGNRLTHGKKVTCENDADFPSNFNYGITNLVNRVTRGSNDLNQQELRQGIPILLEKVKKYHPKILCFIGKCVFDMFMQYNNLDPNLKKYGLQSIRIFWSGDTTNNDDKTEEFTRVFSIMSTSGRVVIKPEERLELFKELRRDWQLRVKTWFDQPGRKKRRRLNRIRKATRIAPRPVELLRPAVRCPTIKYNTKLRAGRGFTLDELKEAGIRRKEALSIGIPVDHRRKNRSLESLQLNVARLKTYKSKLIIFPRKSSKPKKGDSNPDELKDATQLKGFVLPIQQTWTPEPPRAITEEERTFNAYATLRKASSDARLVGRLDEESADLEFLEENLKKTNVLTEKMTSMLNVFDDRLVRLEASILPIHKATQTLTRLADNIDRTRNTVYEIIGYFDLVEKEKMTIQSGPKENDLEPYLNSIGKCKKAMEVLSESRLKSTERVMAQLKQLLKAAMLQLEELFRKWLVKWSVPIEPLAYTTKKLNIPGIPQAPLQNLQILASYLATSDAELGYTSDFVKVYIEVRSAYLLKSLTMLSQASISTAEKRNKPVYEKGTCGFISYVDAMLRMFETEYYEVVTKILPKDYVTEAFRGAIQSPLDTFVETGRQLNTRIKRNMQTDVFLAFDMLEALNTNAEAIEDIFRFAGNKDAGYGELIHSLRGAALRSFPEFIEDIKIHSSKSTALPNDGTVHELTITTLQHMKRMTDYQDAVETMLQTLGDGNWNSFEKEPNFSRDRAGRGALMGNAIVRHYFADCLETLSNSLDSKARTYKKAALTCIFLLNNYHYILKTIKAQFVLLVDKEVESKYEKLVKKYNDAYQDTWKPCINHLMDYTYVRGGTLKTTLGSNDKQSVKERFKNFNNEFDELYKVHKGYAIPDLDLRNQVIKDIKVVLIPMYNRFLDRYQQSEFSKNPTKYIRYDSSQLEVMVGRLFDGSS</sequence>
<evidence type="ECO:0000256" key="6">
    <source>
        <dbReference type="RuleBase" id="RU000572"/>
    </source>
</evidence>
<dbReference type="GO" id="GO:0003735">
    <property type="term" value="F:structural constituent of ribosome"/>
    <property type="evidence" value="ECO:0007669"/>
    <property type="project" value="InterPro"/>
</dbReference>
<dbReference type="OrthoDB" id="1922221at2759"/>
<evidence type="ECO:0000259" key="9">
    <source>
        <dbReference type="Pfam" id="PF03081"/>
    </source>
</evidence>
<dbReference type="PANTHER" id="PTHR11722:SF0">
    <property type="entry name" value="LARGE RIBOSOMAL SUBUNIT PROTEIN EL13"/>
    <property type="match status" value="1"/>
</dbReference>
<keyword evidence="5 6" id="KW-0687">Ribonucleoprotein</keyword>
<proteinExistence type="inferred from homology"/>
<comment type="similarity">
    <text evidence="2">Belongs to the EXO70 family.</text>
</comment>
<keyword evidence="3" id="KW-0813">Transport</keyword>
<comment type="caution">
    <text evidence="10">The sequence shown here is derived from an EMBL/GenBank/DDBJ whole genome shotgun (WGS) entry which is preliminary data.</text>
</comment>
<accession>A0A9N8V789</accession>